<dbReference type="Gene3D" id="1.20.960.40">
    <property type="match status" value="1"/>
</dbReference>
<dbReference type="PANTHER" id="PTHR15431:SF9">
    <property type="entry name" value="CENTROSOMAL PROTEIN 43"/>
    <property type="match status" value="1"/>
</dbReference>
<keyword evidence="1" id="KW-0963">Cytoplasm</keyword>
<comment type="caution">
    <text evidence="5">The sequence shown here is derived from an EMBL/GenBank/DDBJ whole genome shotgun (WGS) entry which is preliminary data.</text>
</comment>
<keyword evidence="2" id="KW-0206">Cytoskeleton</keyword>
<reference evidence="5 6" key="1">
    <citation type="submission" date="2024-07" db="EMBL/GenBank/DDBJ databases">
        <title>Chromosome-level genome assembly of the water stick insect Ranatra chinensis (Heteroptera: Nepidae).</title>
        <authorList>
            <person name="Liu X."/>
        </authorList>
    </citation>
    <scope>NUCLEOTIDE SEQUENCE [LARGE SCALE GENOMIC DNA]</scope>
    <source>
        <strain evidence="5">Cailab_2021Rc</strain>
        <tissue evidence="5">Muscle</tissue>
    </source>
</reference>
<gene>
    <name evidence="5" type="ORF">AAG570_006687</name>
</gene>
<feature type="region of interest" description="Disordered" evidence="3">
    <location>
        <begin position="184"/>
        <end position="207"/>
    </location>
</feature>
<evidence type="ECO:0000256" key="2">
    <source>
        <dbReference type="ARBA" id="ARBA00023212"/>
    </source>
</evidence>
<evidence type="ECO:0000256" key="3">
    <source>
        <dbReference type="SAM" id="MobiDB-lite"/>
    </source>
</evidence>
<dbReference type="AlphaFoldDB" id="A0ABD0ZI03"/>
<dbReference type="PANTHER" id="PTHR15431">
    <property type="entry name" value="FGFR1 ONCOGENE PARTNER/LISH DOMAIN-CONTAINING PROTEIN"/>
    <property type="match status" value="1"/>
</dbReference>
<feature type="domain" description="FGFR1 oncogene partner (FOP) N-terminal dimerisation" evidence="4">
    <location>
        <begin position="84"/>
        <end position="165"/>
    </location>
</feature>
<feature type="region of interest" description="Disordered" evidence="3">
    <location>
        <begin position="332"/>
        <end position="373"/>
    </location>
</feature>
<sequence>MASKRRNMFYENKKQETTEIVLYLVSALDNFLLPNATGFSSGRPPCANTACGQDEPFLKIGEFRAEIRASVFLALEEQDVFKDKSPFLNKPLKDYVNTTEGALIISLVREFLEFFNLEFTSMVFDPETHKGIDYKYEGRSKLASDLFLNLTDEGKNMPLLDALVRSLRQQQNVQYSTGKEYIISSSKSENEPQKQPNGPQTCKDSVTEVNNTGMNGDMHNIEETTKHNQLNDILSKLELDNKPTDIFGQGDGQTDNFISKLILSEKNQTAQKAEASAKSTLTANTGLSSLAQLPPLNSSRKPDNAVIASKQQRVTDDLKDLLDLGVGDPKYEDDFMSSTSEKLQKEKVASDSEQSEIEEEVSTPSNHSLHADDATVDVSISKASVECDYLEDI</sequence>
<keyword evidence="6" id="KW-1185">Reference proteome</keyword>
<accession>A0ABD0ZI03</accession>
<name>A0ABD0ZI03_9HEMI</name>
<evidence type="ECO:0000259" key="4">
    <source>
        <dbReference type="Pfam" id="PF09398"/>
    </source>
</evidence>
<proteinExistence type="predicted"/>
<organism evidence="5 6">
    <name type="scientific">Ranatra chinensis</name>
    <dbReference type="NCBI Taxonomy" id="642074"/>
    <lineage>
        <taxon>Eukaryota</taxon>
        <taxon>Metazoa</taxon>
        <taxon>Ecdysozoa</taxon>
        <taxon>Arthropoda</taxon>
        <taxon>Hexapoda</taxon>
        <taxon>Insecta</taxon>
        <taxon>Pterygota</taxon>
        <taxon>Neoptera</taxon>
        <taxon>Paraneoptera</taxon>
        <taxon>Hemiptera</taxon>
        <taxon>Heteroptera</taxon>
        <taxon>Panheteroptera</taxon>
        <taxon>Nepomorpha</taxon>
        <taxon>Nepidae</taxon>
        <taxon>Ranatrinae</taxon>
        <taxon>Ranatra</taxon>
    </lineage>
</organism>
<evidence type="ECO:0000313" key="5">
    <source>
        <dbReference type="EMBL" id="KAL1139709.1"/>
    </source>
</evidence>
<dbReference type="Proteomes" id="UP001558652">
    <property type="component" value="Unassembled WGS sequence"/>
</dbReference>
<dbReference type="EMBL" id="JBFDAA010000002">
    <property type="protein sequence ID" value="KAL1139709.1"/>
    <property type="molecule type" value="Genomic_DNA"/>
</dbReference>
<protein>
    <recommendedName>
        <fullName evidence="4">FGFR1 oncogene partner (FOP) N-terminal dimerisation domain-containing protein</fullName>
    </recommendedName>
</protein>
<evidence type="ECO:0000256" key="1">
    <source>
        <dbReference type="ARBA" id="ARBA00022490"/>
    </source>
</evidence>
<dbReference type="Pfam" id="PF09398">
    <property type="entry name" value="FOP_dimer"/>
    <property type="match status" value="1"/>
</dbReference>
<evidence type="ECO:0000313" key="6">
    <source>
        <dbReference type="Proteomes" id="UP001558652"/>
    </source>
</evidence>
<dbReference type="InterPro" id="IPR018993">
    <property type="entry name" value="FOP_dimerisation-dom_N"/>
</dbReference>